<protein>
    <submittedName>
        <fullName evidence="1">Hemolysin</fullName>
    </submittedName>
</protein>
<proteinExistence type="predicted"/>
<evidence type="ECO:0000313" key="1">
    <source>
        <dbReference type="EMBL" id="ONI38268.1"/>
    </source>
</evidence>
<keyword evidence="2" id="KW-1185">Reference proteome</keyword>
<organism evidence="1 2">
    <name type="scientific">Candidatus Epulonipiscium fishelsonii</name>
    <dbReference type="NCBI Taxonomy" id="77094"/>
    <lineage>
        <taxon>Bacteria</taxon>
        <taxon>Bacillati</taxon>
        <taxon>Bacillota</taxon>
        <taxon>Clostridia</taxon>
        <taxon>Lachnospirales</taxon>
        <taxon>Lachnospiraceae</taxon>
        <taxon>Candidatus Epulonipiscium</taxon>
    </lineage>
</organism>
<dbReference type="EMBL" id="LJDB01000091">
    <property type="protein sequence ID" value="ONI38268.1"/>
    <property type="molecule type" value="Genomic_DNA"/>
</dbReference>
<reference evidence="1" key="1">
    <citation type="submission" date="2016-08" db="EMBL/GenBank/DDBJ databases">
        <authorList>
            <person name="Ngugi D.K."/>
            <person name="Miyake S."/>
            <person name="Stingl U."/>
        </authorList>
    </citation>
    <scope>NUCLEOTIDE SEQUENCE</scope>
    <source>
        <strain evidence="1">SCG-B11WGA-EpuloA1</strain>
    </source>
</reference>
<gene>
    <name evidence="1" type="ORF">AN396_11195</name>
</gene>
<dbReference type="Proteomes" id="UP000188605">
    <property type="component" value="Unassembled WGS sequence"/>
</dbReference>
<name>A0ACC8X8V6_9FIRM</name>
<comment type="caution">
    <text evidence="1">The sequence shown here is derived from an EMBL/GenBank/DDBJ whole genome shotgun (WGS) entry which is preliminary data.</text>
</comment>
<evidence type="ECO:0000313" key="2">
    <source>
        <dbReference type="Proteomes" id="UP000188605"/>
    </source>
</evidence>
<accession>A0ACC8X8V6</accession>
<sequence>MGSELGIQIFILILMIGGSAFFSMSETALMSITKIDVRHMISQNVAGAKLLEKLIDDPSKLLGSILIGNNLVNIGASSIATVLATNLFGSAGVGIATGCMTLFILIFGEITPKSLASKNSQKIALLVSKPIFLVVIIVSPIVKILMIVTNALNKLLSRETDNNETFITDDKLKTIVTVSHEEGILEKEEKDMIYNVVDFGELYAKDIMIPRTDMIAVNIKASYGDIISIFKEHQFSRMPVYENYRDNIVGMVYIKDLLMNKVDPDTFVVSSILREAYFVHEYNRIDKLFKELRLKKIGMAFVIDEYGGISGLITMEDLIEEIVGDINDEYDIPNEDFIQVNEYEYLIDGTYRISDVNSKLNLKIISNEFDSIGGYIIGLLDRFPVNGEMVTTDNLIFAIEESDNNRITKLRLTIGDIVNSDECIISQQHI</sequence>